<evidence type="ECO:0000313" key="2">
    <source>
        <dbReference type="EMBL" id="KER22238.1"/>
    </source>
</evidence>
<feature type="region of interest" description="Disordered" evidence="1">
    <location>
        <begin position="85"/>
        <end position="106"/>
    </location>
</feature>
<dbReference type="Proteomes" id="UP000054324">
    <property type="component" value="Unassembled WGS sequence"/>
</dbReference>
<dbReference type="RefSeq" id="XP_009174024.1">
    <property type="nucleotide sequence ID" value="XM_009175760.1"/>
</dbReference>
<organism evidence="2 3">
    <name type="scientific">Opisthorchis viverrini</name>
    <name type="common">Southeast Asian liver fluke</name>
    <dbReference type="NCBI Taxonomy" id="6198"/>
    <lineage>
        <taxon>Eukaryota</taxon>
        <taxon>Metazoa</taxon>
        <taxon>Spiralia</taxon>
        <taxon>Lophotrochozoa</taxon>
        <taxon>Platyhelminthes</taxon>
        <taxon>Trematoda</taxon>
        <taxon>Digenea</taxon>
        <taxon>Opisthorchiida</taxon>
        <taxon>Opisthorchiata</taxon>
        <taxon>Opisthorchiidae</taxon>
        <taxon>Opisthorchis</taxon>
    </lineage>
</organism>
<name>A0A074Z592_OPIVI</name>
<reference evidence="2 3" key="1">
    <citation type="submission" date="2013-11" db="EMBL/GenBank/DDBJ databases">
        <title>Opisthorchis viverrini - life in the bile duct.</title>
        <authorList>
            <person name="Young N.D."/>
            <person name="Nagarajan N."/>
            <person name="Lin S.J."/>
            <person name="Korhonen P.K."/>
            <person name="Jex A.R."/>
            <person name="Hall R.S."/>
            <person name="Safavi-Hemami H."/>
            <person name="Kaewkong W."/>
            <person name="Bertrand D."/>
            <person name="Gao S."/>
            <person name="Seet Q."/>
            <person name="Wongkham S."/>
            <person name="Teh B.T."/>
            <person name="Wongkham C."/>
            <person name="Intapan P.M."/>
            <person name="Maleewong W."/>
            <person name="Yang X."/>
            <person name="Hu M."/>
            <person name="Wang Z."/>
            <person name="Hofmann A."/>
            <person name="Sternberg P.W."/>
            <person name="Tan P."/>
            <person name="Wang J."/>
            <person name="Gasser R.B."/>
        </authorList>
    </citation>
    <scope>NUCLEOTIDE SEQUENCE [LARGE SCALE GENOMIC DNA]</scope>
</reference>
<dbReference type="EMBL" id="KL596910">
    <property type="protein sequence ID" value="KER22238.1"/>
    <property type="molecule type" value="Genomic_DNA"/>
</dbReference>
<dbReference type="GeneID" id="20323798"/>
<dbReference type="AlphaFoldDB" id="A0A074Z592"/>
<proteinExistence type="predicted"/>
<keyword evidence="3" id="KW-1185">Reference proteome</keyword>
<protein>
    <submittedName>
        <fullName evidence="2">Uncharacterized protein</fullName>
    </submittedName>
</protein>
<dbReference type="KEGG" id="ovi:T265_09630"/>
<evidence type="ECO:0000256" key="1">
    <source>
        <dbReference type="SAM" id="MobiDB-lite"/>
    </source>
</evidence>
<accession>A0A074Z592</accession>
<evidence type="ECO:0000313" key="3">
    <source>
        <dbReference type="Proteomes" id="UP000054324"/>
    </source>
</evidence>
<dbReference type="CTD" id="20323798"/>
<gene>
    <name evidence="2" type="ORF">T265_09630</name>
</gene>
<sequence>MTKPKIAASRKSFRREANSSECNGLRFLGEDLRAKCAKLGGQIDGHGLTTRVGRAFKMMTLDTETQNRQVKQHMKYQRTLALWQRSNEEDETGHNLSHTHETQNSV</sequence>